<evidence type="ECO:0000313" key="3">
    <source>
        <dbReference type="Proteomes" id="UP000248798"/>
    </source>
</evidence>
<sequence length="73" mass="8591">MDFEYFAMKRNMTVDEYIAWLKRQLDTLDFDSDDIPGDVAEYAEESFGLIKISAEELARMQKVQLENEGLNYE</sequence>
<evidence type="ECO:0000313" key="2">
    <source>
        <dbReference type="EMBL" id="RAM03822.1"/>
    </source>
</evidence>
<keyword evidence="4" id="KW-1185">Reference proteome</keyword>
<reference evidence="1 4" key="2">
    <citation type="submission" date="2019-02" db="EMBL/GenBank/DDBJ databases">
        <title>Complete genome sequence of Desulfobacter hydrogenophilus AcRS1.</title>
        <authorList>
            <person name="Marietou A."/>
            <person name="Lund M.B."/>
            <person name="Marshall I.P.G."/>
            <person name="Schreiber L."/>
            <person name="Jorgensen B."/>
        </authorList>
    </citation>
    <scope>NUCLEOTIDE SEQUENCE [LARGE SCALE GENOMIC DNA]</scope>
    <source>
        <strain evidence="1 4">AcRS1</strain>
    </source>
</reference>
<proteinExistence type="predicted"/>
<gene>
    <name evidence="2" type="ORF">DO021_01880</name>
    <name evidence="1" type="ORF">EYB58_18840</name>
</gene>
<dbReference type="OrthoDB" id="5421347at2"/>
<dbReference type="AlphaFoldDB" id="A0A328FK06"/>
<reference evidence="2 3" key="1">
    <citation type="submission" date="2018-06" db="EMBL/GenBank/DDBJ databases">
        <title>Complete Genome Sequence of Desulfobacter hydrogenophilus (DSM3380).</title>
        <authorList>
            <person name="Marietou A."/>
            <person name="Schreiber L."/>
            <person name="Marshall I."/>
            <person name="Jorgensen B."/>
        </authorList>
    </citation>
    <scope>NUCLEOTIDE SEQUENCE [LARGE SCALE GENOMIC DNA]</scope>
    <source>
        <strain evidence="2 3">DSM 3380</strain>
    </source>
</reference>
<evidence type="ECO:0000313" key="1">
    <source>
        <dbReference type="EMBL" id="QBH14789.1"/>
    </source>
</evidence>
<dbReference type="Proteomes" id="UP000248798">
    <property type="component" value="Unassembled WGS sequence"/>
</dbReference>
<dbReference type="Proteomes" id="UP000293902">
    <property type="component" value="Chromosome"/>
</dbReference>
<dbReference type="RefSeq" id="WP_111953155.1">
    <property type="nucleotide sequence ID" value="NZ_CP036313.1"/>
</dbReference>
<accession>A0A328FK06</accession>
<dbReference type="EMBL" id="CP036313">
    <property type="protein sequence ID" value="QBH14789.1"/>
    <property type="molecule type" value="Genomic_DNA"/>
</dbReference>
<evidence type="ECO:0000313" key="4">
    <source>
        <dbReference type="Proteomes" id="UP000293902"/>
    </source>
</evidence>
<name>A0A328FK06_9BACT</name>
<organism evidence="2 3">
    <name type="scientific">Desulfobacter hydrogenophilus</name>
    <dbReference type="NCBI Taxonomy" id="2291"/>
    <lineage>
        <taxon>Bacteria</taxon>
        <taxon>Pseudomonadati</taxon>
        <taxon>Thermodesulfobacteriota</taxon>
        <taxon>Desulfobacteria</taxon>
        <taxon>Desulfobacterales</taxon>
        <taxon>Desulfobacteraceae</taxon>
        <taxon>Desulfobacter</taxon>
    </lineage>
</organism>
<dbReference type="EMBL" id="QLNI01000002">
    <property type="protein sequence ID" value="RAM03822.1"/>
    <property type="molecule type" value="Genomic_DNA"/>
</dbReference>
<protein>
    <submittedName>
        <fullName evidence="2">Uncharacterized protein</fullName>
    </submittedName>
</protein>